<evidence type="ECO:0000313" key="1">
    <source>
        <dbReference type="EMBL" id="KZT75894.1"/>
    </source>
</evidence>
<gene>
    <name evidence="1" type="ORF">F511_47082</name>
</gene>
<proteinExistence type="predicted"/>
<accession>A0A2Z6ZRW9</accession>
<evidence type="ECO:0000313" key="2">
    <source>
        <dbReference type="Proteomes" id="UP000250235"/>
    </source>
</evidence>
<reference evidence="1 2" key="1">
    <citation type="journal article" date="2015" name="Proc. Natl. Acad. Sci. U.S.A.">
        <title>The resurrection genome of Boea hygrometrica: A blueprint for survival of dehydration.</title>
        <authorList>
            <person name="Xiao L."/>
            <person name="Yang G."/>
            <person name="Zhang L."/>
            <person name="Yang X."/>
            <person name="Zhao S."/>
            <person name="Ji Z."/>
            <person name="Zhou Q."/>
            <person name="Hu M."/>
            <person name="Wang Y."/>
            <person name="Chen M."/>
            <person name="Xu Y."/>
            <person name="Jin H."/>
            <person name="Xiao X."/>
            <person name="Hu G."/>
            <person name="Bao F."/>
            <person name="Hu Y."/>
            <person name="Wan P."/>
            <person name="Li L."/>
            <person name="Deng X."/>
            <person name="Kuang T."/>
            <person name="Xiang C."/>
            <person name="Zhu J.K."/>
            <person name="Oliver M.J."/>
            <person name="He Y."/>
        </authorList>
    </citation>
    <scope>NUCLEOTIDE SEQUENCE [LARGE SCALE GENOMIC DNA]</scope>
    <source>
        <strain evidence="2">cv. XS01</strain>
    </source>
</reference>
<organism evidence="1 2">
    <name type="scientific">Dorcoceras hygrometricum</name>
    <dbReference type="NCBI Taxonomy" id="472368"/>
    <lineage>
        <taxon>Eukaryota</taxon>
        <taxon>Viridiplantae</taxon>
        <taxon>Streptophyta</taxon>
        <taxon>Embryophyta</taxon>
        <taxon>Tracheophyta</taxon>
        <taxon>Spermatophyta</taxon>
        <taxon>Magnoliopsida</taxon>
        <taxon>eudicotyledons</taxon>
        <taxon>Gunneridae</taxon>
        <taxon>Pentapetalae</taxon>
        <taxon>asterids</taxon>
        <taxon>lamiids</taxon>
        <taxon>Lamiales</taxon>
        <taxon>Gesneriaceae</taxon>
        <taxon>Didymocarpoideae</taxon>
        <taxon>Trichosporeae</taxon>
        <taxon>Loxocarpinae</taxon>
        <taxon>Dorcoceras</taxon>
    </lineage>
</organism>
<protein>
    <submittedName>
        <fullName evidence="1">Uncharacterized protein</fullName>
    </submittedName>
</protein>
<dbReference type="AlphaFoldDB" id="A0A2Z6ZRW9"/>
<sequence>MASEFWPPLAAAPCNLLRNMGGSFAPIRGAVLRGGRPAVRHPWRAVSREVAALGAAACGHVPHAIVGDGHRRAAAVRRSSDSDATANLLLGFSSGLSRAAREVFGPIFDIGPVFGRY</sequence>
<keyword evidence="2" id="KW-1185">Reference proteome</keyword>
<dbReference type="EMBL" id="KV179321">
    <property type="protein sequence ID" value="KZT75894.1"/>
    <property type="molecule type" value="Genomic_DNA"/>
</dbReference>
<dbReference type="Proteomes" id="UP000250235">
    <property type="component" value="Unassembled WGS sequence"/>
</dbReference>
<name>A0A2Z6ZRW9_9LAMI</name>